<keyword evidence="3" id="KW-1185">Reference proteome</keyword>
<dbReference type="PANTHER" id="PTHR42743">
    <property type="entry name" value="AMINO-ACID AMINOTRANSFERASE"/>
    <property type="match status" value="1"/>
</dbReference>
<dbReference type="Gene3D" id="3.20.10.10">
    <property type="entry name" value="D-amino Acid Aminotransferase, subunit A, domain 2"/>
    <property type="match status" value="1"/>
</dbReference>
<evidence type="ECO:0000313" key="2">
    <source>
        <dbReference type="EMBL" id="KAK8961141.1"/>
    </source>
</evidence>
<dbReference type="Proteomes" id="UP001412067">
    <property type="component" value="Unassembled WGS sequence"/>
</dbReference>
<dbReference type="Pfam" id="PF01063">
    <property type="entry name" value="Aminotran_4"/>
    <property type="match status" value="1"/>
</dbReference>
<evidence type="ECO:0000313" key="3">
    <source>
        <dbReference type="Proteomes" id="UP001412067"/>
    </source>
</evidence>
<sequence length="332" mass="36783">MGIFLQVIEKMRGEWSEDTINDRPYRAMYSSLIGGIILDPALMVVQMDDHMVHRGHAVFDTAMIMNGYLYDLDSHLDRFLKSASAAKISPPYPRETLKGIIVLLAAASELMSGSIRYWLSAGPGNFSLSPPTIQKPAFYSVAIATKFHRMPEGVKVITSKIPMKPPRFATMKTVNYLPNVLSKMEAEEEGAYASIWVDDQGFVAEGPNCNIAFVSKERELLLPKPDKILHGCTAKRLLLLASRLIKRGSLKGVAVRDIAIEEAKDSAEMLLVSSLIPVMAVVNWDGEPIGDDLCMTEKFWFISRLSVSNDCEACPLEIEGGGHCVELRDCRT</sequence>
<organism evidence="2 3">
    <name type="scientific">Platanthera guangdongensis</name>
    <dbReference type="NCBI Taxonomy" id="2320717"/>
    <lineage>
        <taxon>Eukaryota</taxon>
        <taxon>Viridiplantae</taxon>
        <taxon>Streptophyta</taxon>
        <taxon>Embryophyta</taxon>
        <taxon>Tracheophyta</taxon>
        <taxon>Spermatophyta</taxon>
        <taxon>Magnoliopsida</taxon>
        <taxon>Liliopsida</taxon>
        <taxon>Asparagales</taxon>
        <taxon>Orchidaceae</taxon>
        <taxon>Orchidoideae</taxon>
        <taxon>Orchideae</taxon>
        <taxon>Orchidinae</taxon>
        <taxon>Platanthera</taxon>
    </lineage>
</organism>
<dbReference type="EMBL" id="JBBWWR010000010">
    <property type="protein sequence ID" value="KAK8961141.1"/>
    <property type="molecule type" value="Genomic_DNA"/>
</dbReference>
<dbReference type="PANTHER" id="PTHR42743:SF8">
    <property type="entry name" value="OS01G0238500 PROTEIN"/>
    <property type="match status" value="1"/>
</dbReference>
<dbReference type="InterPro" id="IPR036038">
    <property type="entry name" value="Aminotransferase-like"/>
</dbReference>
<dbReference type="InterPro" id="IPR050571">
    <property type="entry name" value="Class-IV_PLP-Dep_Aminotrnsfr"/>
</dbReference>
<protein>
    <submittedName>
        <fullName evidence="2">Uncharacterized protein</fullName>
    </submittedName>
</protein>
<accession>A0ABR2MAT9</accession>
<dbReference type="SUPFAM" id="SSF56752">
    <property type="entry name" value="D-aminoacid aminotransferase-like PLP-dependent enzymes"/>
    <property type="match status" value="1"/>
</dbReference>
<dbReference type="InterPro" id="IPR001544">
    <property type="entry name" value="Aminotrans_IV"/>
</dbReference>
<evidence type="ECO:0000256" key="1">
    <source>
        <dbReference type="ARBA" id="ARBA00009320"/>
    </source>
</evidence>
<dbReference type="Gene3D" id="3.30.470.10">
    <property type="match status" value="1"/>
</dbReference>
<comment type="similarity">
    <text evidence="1">Belongs to the class-IV pyridoxal-phosphate-dependent aminotransferase family.</text>
</comment>
<name>A0ABR2MAT9_9ASPA</name>
<dbReference type="InterPro" id="IPR043132">
    <property type="entry name" value="BCAT-like_C"/>
</dbReference>
<reference evidence="2 3" key="1">
    <citation type="journal article" date="2022" name="Nat. Plants">
        <title>Genomes of leafy and leafless Platanthera orchids illuminate the evolution of mycoheterotrophy.</title>
        <authorList>
            <person name="Li M.H."/>
            <person name="Liu K.W."/>
            <person name="Li Z."/>
            <person name="Lu H.C."/>
            <person name="Ye Q.L."/>
            <person name="Zhang D."/>
            <person name="Wang J.Y."/>
            <person name="Li Y.F."/>
            <person name="Zhong Z.M."/>
            <person name="Liu X."/>
            <person name="Yu X."/>
            <person name="Liu D.K."/>
            <person name="Tu X.D."/>
            <person name="Liu B."/>
            <person name="Hao Y."/>
            <person name="Liao X.Y."/>
            <person name="Jiang Y.T."/>
            <person name="Sun W.H."/>
            <person name="Chen J."/>
            <person name="Chen Y.Q."/>
            <person name="Ai Y."/>
            <person name="Zhai J.W."/>
            <person name="Wu S.S."/>
            <person name="Zhou Z."/>
            <person name="Hsiao Y.Y."/>
            <person name="Wu W.L."/>
            <person name="Chen Y.Y."/>
            <person name="Lin Y.F."/>
            <person name="Hsu J.L."/>
            <person name="Li C.Y."/>
            <person name="Wang Z.W."/>
            <person name="Zhao X."/>
            <person name="Zhong W.Y."/>
            <person name="Ma X.K."/>
            <person name="Ma L."/>
            <person name="Huang J."/>
            <person name="Chen G.Z."/>
            <person name="Huang M.Z."/>
            <person name="Huang L."/>
            <person name="Peng D.H."/>
            <person name="Luo Y.B."/>
            <person name="Zou S.Q."/>
            <person name="Chen S.P."/>
            <person name="Lan S."/>
            <person name="Tsai W.C."/>
            <person name="Van de Peer Y."/>
            <person name="Liu Z.J."/>
        </authorList>
    </citation>
    <scope>NUCLEOTIDE SEQUENCE [LARGE SCALE GENOMIC DNA]</scope>
    <source>
        <strain evidence="2">Lor288</strain>
    </source>
</reference>
<proteinExistence type="inferred from homology"/>
<comment type="caution">
    <text evidence="2">The sequence shown here is derived from an EMBL/GenBank/DDBJ whole genome shotgun (WGS) entry which is preliminary data.</text>
</comment>
<dbReference type="InterPro" id="IPR043131">
    <property type="entry name" value="BCAT-like_N"/>
</dbReference>
<gene>
    <name evidence="2" type="ORF">KSP40_PGU015241</name>
</gene>